<dbReference type="GO" id="GO:0008168">
    <property type="term" value="F:methyltransferase activity"/>
    <property type="evidence" value="ECO:0007669"/>
    <property type="project" value="UniProtKB-KW"/>
</dbReference>
<evidence type="ECO:0000313" key="13">
    <source>
        <dbReference type="EMBL" id="PTL35090.1"/>
    </source>
</evidence>
<evidence type="ECO:0000256" key="5">
    <source>
        <dbReference type="ARBA" id="ARBA00022692"/>
    </source>
</evidence>
<dbReference type="PANTHER" id="PTHR30487">
    <property type="entry name" value="TYPE 4 PREPILIN-LIKE PROTEINS LEADER PEPTIDE-PROCESSING ENZYME"/>
    <property type="match status" value="1"/>
</dbReference>
<evidence type="ECO:0000256" key="6">
    <source>
        <dbReference type="ARBA" id="ARBA00022989"/>
    </source>
</evidence>
<evidence type="ECO:0000259" key="12">
    <source>
        <dbReference type="Pfam" id="PF06750"/>
    </source>
</evidence>
<feature type="transmembrane region" description="Helical" evidence="10">
    <location>
        <begin position="159"/>
        <end position="178"/>
    </location>
</feature>
<dbReference type="InterPro" id="IPR050882">
    <property type="entry name" value="Prepilin_peptidase/N-MTase"/>
</dbReference>
<evidence type="ECO:0000256" key="8">
    <source>
        <dbReference type="RuleBase" id="RU003793"/>
    </source>
</evidence>
<keyword evidence="3" id="KW-1003">Cell membrane</keyword>
<reference evidence="14" key="2">
    <citation type="journal article" date="2018" name="Environ. Microbiol.">
        <title>Bloom of a denitrifying methanotroph, 'Candidatus Methylomirabilis limnetica', in a deep stratified lake.</title>
        <authorList>
            <person name="Graf J.S."/>
            <person name="Mayr M.J."/>
            <person name="Marchant H.K."/>
            <person name="Tienken D."/>
            <person name="Hach P.F."/>
            <person name="Brand A."/>
            <person name="Schubert C.J."/>
            <person name="Kuypers M.M."/>
            <person name="Milucka J."/>
        </authorList>
    </citation>
    <scope>NUCLEOTIDE SEQUENCE [LARGE SCALE GENOMIC DNA]</scope>
    <source>
        <strain evidence="14">Zug</strain>
    </source>
</reference>
<dbReference type="Pfam" id="PF06750">
    <property type="entry name" value="A24_N_bact"/>
    <property type="match status" value="1"/>
</dbReference>
<keyword evidence="5 9" id="KW-0812">Transmembrane</keyword>
<feature type="transmembrane region" description="Helical" evidence="10">
    <location>
        <begin position="12"/>
        <end position="33"/>
    </location>
</feature>
<dbReference type="PANTHER" id="PTHR30487:SF0">
    <property type="entry name" value="PREPILIN LEADER PEPTIDASE_N-METHYLTRANSFERASE-RELATED"/>
    <property type="match status" value="1"/>
</dbReference>
<evidence type="ECO:0000256" key="1">
    <source>
        <dbReference type="ARBA" id="ARBA00004429"/>
    </source>
</evidence>
<feature type="transmembrane region" description="Helical" evidence="10">
    <location>
        <begin position="198"/>
        <end position="226"/>
    </location>
</feature>
<comment type="similarity">
    <text evidence="2 8">Belongs to the peptidase A24 family.</text>
</comment>
<keyword evidence="7 10" id="KW-0472">Membrane</keyword>
<feature type="transmembrane region" description="Helical" evidence="10">
    <location>
        <begin position="92"/>
        <end position="122"/>
    </location>
</feature>
<feature type="transmembrane region" description="Helical" evidence="10">
    <location>
        <begin position="128"/>
        <end position="147"/>
    </location>
</feature>
<dbReference type="Proteomes" id="UP000241436">
    <property type="component" value="Unassembled WGS sequence"/>
</dbReference>
<dbReference type="EC" id="3.4.23.43" evidence="9"/>
<evidence type="ECO:0000256" key="2">
    <source>
        <dbReference type="ARBA" id="ARBA00005801"/>
    </source>
</evidence>
<proteinExistence type="inferred from homology"/>
<organism evidence="13 14">
    <name type="scientific">Candidatus Methylomirabilis limnetica</name>
    <dbReference type="NCBI Taxonomy" id="2033718"/>
    <lineage>
        <taxon>Bacteria</taxon>
        <taxon>Candidatus Methylomirabilota</taxon>
        <taxon>Candidatus Methylomirabilia</taxon>
        <taxon>Candidatus Methylomirabilales</taxon>
        <taxon>Candidatus Methylomirabilaceae</taxon>
        <taxon>Candidatus Methylomirabilis</taxon>
    </lineage>
</organism>
<comment type="catalytic activity">
    <reaction evidence="9">
        <text>Typically cleaves a -Gly-|-Phe- bond to release an N-terminal, basic peptide of 5-8 residues from type IV prepilin, and then N-methylates the new N-terminal amino group, the methyl donor being S-adenosyl-L-methionine.</text>
        <dbReference type="EC" id="3.4.23.43"/>
    </reaction>
</comment>
<accession>A0A2T4TVE4</accession>
<dbReference type="InterPro" id="IPR010627">
    <property type="entry name" value="Prepilin_pept_A24_N"/>
</dbReference>
<feature type="domain" description="Prepilin peptidase A24 N-terminal" evidence="12">
    <location>
        <begin position="18"/>
        <end position="100"/>
    </location>
</feature>
<keyword evidence="6 10" id="KW-1133">Transmembrane helix</keyword>
<keyword evidence="14" id="KW-1185">Reference proteome</keyword>
<dbReference type="GO" id="GO:0005886">
    <property type="term" value="C:plasma membrane"/>
    <property type="evidence" value="ECO:0007669"/>
    <property type="project" value="UniProtKB-SubCell"/>
</dbReference>
<evidence type="ECO:0000256" key="10">
    <source>
        <dbReference type="SAM" id="Phobius"/>
    </source>
</evidence>
<dbReference type="GO" id="GO:0032259">
    <property type="term" value="P:methylation"/>
    <property type="evidence" value="ECO:0007669"/>
    <property type="project" value="UniProtKB-KW"/>
</dbReference>
<gene>
    <name evidence="13" type="ORF">CLG94_11440</name>
</gene>
<evidence type="ECO:0000259" key="11">
    <source>
        <dbReference type="Pfam" id="PF01478"/>
    </source>
</evidence>
<name>A0A2T4TVE4_9BACT</name>
<dbReference type="GO" id="GO:0004190">
    <property type="term" value="F:aspartic-type endopeptidase activity"/>
    <property type="evidence" value="ECO:0007669"/>
    <property type="project" value="UniProtKB-EC"/>
</dbReference>
<evidence type="ECO:0000256" key="7">
    <source>
        <dbReference type="ARBA" id="ARBA00023136"/>
    </source>
</evidence>
<keyword evidence="4" id="KW-0997">Cell inner membrane</keyword>
<dbReference type="Gene3D" id="1.20.120.1220">
    <property type="match status" value="1"/>
</dbReference>
<comment type="function">
    <text evidence="9">Plays an essential role in type IV pili and type II pseudopili formation by proteolytically removing the leader sequence from substrate proteins and subsequently monomethylating the alpha-amino group of the newly exposed N-terminal phenylalanine.</text>
</comment>
<evidence type="ECO:0000256" key="3">
    <source>
        <dbReference type="ARBA" id="ARBA00022475"/>
    </source>
</evidence>
<dbReference type="GO" id="GO:0006465">
    <property type="term" value="P:signal peptide processing"/>
    <property type="evidence" value="ECO:0007669"/>
    <property type="project" value="TreeGrafter"/>
</dbReference>
<sequence length="262" mass="28055">MPDNLSLESLSVILSIPLGLVVGSFLNVCIWRIPRDEGLAFPGSHCPQCNGLIAWYDNIPLASFVLLAGRCRRCKASIPWRYPLVEGLTAGLFLMTVLHFGFNIRTVFLLLFLSALVVITFIDLDHGIIPHMLSLPAIPIGLVASILTSDPSPIEAVTGALIGAGLVYLIAVYAEVALKQESMGGGDVNLLAMIGAFLGWRLMLVSFGFAVVFGACLSLGLIAAGVLSRKDRIPFGPFLALGAVIALFGGGRVIDWYVNLFR</sequence>
<feature type="domain" description="Prepilin type IV endopeptidase peptidase" evidence="11">
    <location>
        <begin position="110"/>
        <end position="218"/>
    </location>
</feature>
<comment type="subcellular location">
    <subcellularLocation>
        <location evidence="1">Cell inner membrane</location>
        <topology evidence="1">Multi-pass membrane protein</topology>
    </subcellularLocation>
    <subcellularLocation>
        <location evidence="9">Cell membrane</location>
        <topology evidence="9">Multi-pass membrane protein</topology>
    </subcellularLocation>
</comment>
<keyword evidence="9" id="KW-0645">Protease</keyword>
<comment type="caution">
    <text evidence="13">The sequence shown here is derived from an EMBL/GenBank/DDBJ whole genome shotgun (WGS) entry which is preliminary data.</text>
</comment>
<evidence type="ECO:0000256" key="9">
    <source>
        <dbReference type="RuleBase" id="RU003794"/>
    </source>
</evidence>
<keyword evidence="9" id="KW-0808">Transferase</keyword>
<keyword evidence="9" id="KW-0489">Methyltransferase</keyword>
<dbReference type="EMBL" id="NVQC01000030">
    <property type="protein sequence ID" value="PTL35090.1"/>
    <property type="molecule type" value="Genomic_DNA"/>
</dbReference>
<keyword evidence="9" id="KW-0378">Hydrolase</keyword>
<dbReference type="Pfam" id="PF01478">
    <property type="entry name" value="Peptidase_A24"/>
    <property type="match status" value="1"/>
</dbReference>
<evidence type="ECO:0000313" key="14">
    <source>
        <dbReference type="Proteomes" id="UP000241436"/>
    </source>
</evidence>
<evidence type="ECO:0000256" key="4">
    <source>
        <dbReference type="ARBA" id="ARBA00022519"/>
    </source>
</evidence>
<feature type="transmembrane region" description="Helical" evidence="10">
    <location>
        <begin position="238"/>
        <end position="258"/>
    </location>
</feature>
<dbReference type="EC" id="2.1.1.-" evidence="9"/>
<dbReference type="InterPro" id="IPR014032">
    <property type="entry name" value="Peptidase_A24A_bac"/>
</dbReference>
<dbReference type="AlphaFoldDB" id="A0A2T4TVE4"/>
<reference evidence="13 14" key="1">
    <citation type="submission" date="2017-09" db="EMBL/GenBank/DDBJ databases">
        <title>Bloom of a denitrifying methanotroph, Candidatus Methylomirabilis limnetica, in a deep stratified lake.</title>
        <authorList>
            <person name="Graf J.S."/>
            <person name="Marchant H.K."/>
            <person name="Tienken D."/>
            <person name="Hach P.F."/>
            <person name="Brand A."/>
            <person name="Schubert C.J."/>
            <person name="Kuypers M.M."/>
            <person name="Milucka J."/>
        </authorList>
    </citation>
    <scope>NUCLEOTIDE SEQUENCE [LARGE SCALE GENOMIC DNA]</scope>
    <source>
        <strain evidence="13 14">Zug</strain>
    </source>
</reference>
<protein>
    <recommendedName>
        <fullName evidence="9">Prepilin leader peptidase/N-methyltransferase</fullName>
        <ecNumber evidence="9">2.1.1.-</ecNumber>
        <ecNumber evidence="9">3.4.23.43</ecNumber>
    </recommendedName>
</protein>
<dbReference type="InterPro" id="IPR000045">
    <property type="entry name" value="Prepilin_IV_endopep_pep"/>
</dbReference>
<dbReference type="PRINTS" id="PR00864">
    <property type="entry name" value="PREPILNPTASE"/>
</dbReference>
<keyword evidence="9" id="KW-0511">Multifunctional enzyme</keyword>